<dbReference type="EMBL" id="FNKK01000002">
    <property type="protein sequence ID" value="SDR21202.1"/>
    <property type="molecule type" value="Genomic_DNA"/>
</dbReference>
<dbReference type="Proteomes" id="UP000217103">
    <property type="component" value="Unassembled WGS sequence"/>
</dbReference>
<dbReference type="AlphaFoldDB" id="A0A1H1H6T8"/>
<evidence type="ECO:0000313" key="1">
    <source>
        <dbReference type="EMBL" id="SDR21202.1"/>
    </source>
</evidence>
<evidence type="ECO:0000313" key="2">
    <source>
        <dbReference type="Proteomes" id="UP000217103"/>
    </source>
</evidence>
<protein>
    <submittedName>
        <fullName evidence="1">Uncharacterized protein</fullName>
    </submittedName>
</protein>
<sequence>MVDLVRKERHFAAGSTWVTPDVIDLTNRQLSELNSYAGRPLEEVRFFRSIGGVDPTTSIVEVVLRGNRRDGVRITGMRAVTECRPPLRGTLFYSPPAGEDSKPVLRFDLDDPAPKAYEVDPETHREVDYFARKSISLEYNETIALRLESRTLKYYCDYRFEMQVVGRGEVVDQIIDDGGQPFKISAIWRKKGYTGDIDYRKYGRLYVGGLANPDMDAPWKPWDPADYERQGL</sequence>
<gene>
    <name evidence="1" type="ORF">SAMN04489764_4113</name>
</gene>
<dbReference type="STRING" id="35622.SAMN04489764_4113"/>
<name>A0A1H1H6T8_9ACTN</name>
<proteinExistence type="predicted"/>
<dbReference type="OrthoDB" id="5116822at2"/>
<reference evidence="1 2" key="1">
    <citation type="submission" date="2016-10" db="EMBL/GenBank/DDBJ databases">
        <authorList>
            <person name="de Groot N.N."/>
        </authorList>
    </citation>
    <scope>NUCLEOTIDE SEQUENCE [LARGE SCALE GENOMIC DNA]</scope>
    <source>
        <strain evidence="1 2">DSM 43794</strain>
    </source>
</reference>
<dbReference type="RefSeq" id="WP_093261123.1">
    <property type="nucleotide sequence ID" value="NZ_FNKK01000002.1"/>
</dbReference>
<keyword evidence="2" id="KW-1185">Reference proteome</keyword>
<accession>A0A1H1H6T8</accession>
<organism evidence="1 2">
    <name type="scientific">Thermostaphylospora chromogena</name>
    <dbReference type="NCBI Taxonomy" id="35622"/>
    <lineage>
        <taxon>Bacteria</taxon>
        <taxon>Bacillati</taxon>
        <taxon>Actinomycetota</taxon>
        <taxon>Actinomycetes</taxon>
        <taxon>Streptosporangiales</taxon>
        <taxon>Thermomonosporaceae</taxon>
        <taxon>Thermostaphylospora</taxon>
    </lineage>
</organism>